<evidence type="ECO:0000313" key="1">
    <source>
        <dbReference type="EMBL" id="OGD83454.1"/>
    </source>
</evidence>
<organism evidence="1 2">
    <name type="scientific">Candidatus Collierbacteria bacterium RIFOXYD1_FULL_40_9</name>
    <dbReference type="NCBI Taxonomy" id="1817731"/>
    <lineage>
        <taxon>Bacteria</taxon>
        <taxon>Candidatus Collieribacteriota</taxon>
    </lineage>
</organism>
<protein>
    <submittedName>
        <fullName evidence="1">Uncharacterized protein</fullName>
    </submittedName>
</protein>
<name>A0A1F5FV70_9BACT</name>
<dbReference type="AlphaFoldDB" id="A0A1F5FV70"/>
<accession>A0A1F5FV70</accession>
<reference evidence="1 2" key="1">
    <citation type="journal article" date="2016" name="Nat. Commun.">
        <title>Thousands of microbial genomes shed light on interconnected biogeochemical processes in an aquifer system.</title>
        <authorList>
            <person name="Anantharaman K."/>
            <person name="Brown C.T."/>
            <person name="Hug L.A."/>
            <person name="Sharon I."/>
            <person name="Castelle C.J."/>
            <person name="Probst A.J."/>
            <person name="Thomas B.C."/>
            <person name="Singh A."/>
            <person name="Wilkins M.J."/>
            <person name="Karaoz U."/>
            <person name="Brodie E.L."/>
            <person name="Williams K.H."/>
            <person name="Hubbard S.S."/>
            <person name="Banfield J.F."/>
        </authorList>
    </citation>
    <scope>NUCLEOTIDE SEQUENCE [LARGE SCALE GENOMIC DNA]</scope>
</reference>
<dbReference type="Proteomes" id="UP000179237">
    <property type="component" value="Unassembled WGS sequence"/>
</dbReference>
<proteinExistence type="predicted"/>
<sequence>MDDITVQMIRNTVGKNMFVREAMINGVLTGLAVQGKLILAGETFYDGAFVAVLKELADKRVSEIIKVFSHDCGRLLSDELFVGWDDKKSAEREYFTYFGTGMMYVCNLYRELASTNLDHRTILAKSYDIIEKRSAELKELI</sequence>
<dbReference type="EMBL" id="MFAQ01000016">
    <property type="protein sequence ID" value="OGD83454.1"/>
    <property type="molecule type" value="Genomic_DNA"/>
</dbReference>
<gene>
    <name evidence="1" type="ORF">A2572_04930</name>
</gene>
<comment type="caution">
    <text evidence="1">The sequence shown here is derived from an EMBL/GenBank/DDBJ whole genome shotgun (WGS) entry which is preliminary data.</text>
</comment>
<evidence type="ECO:0000313" key="2">
    <source>
        <dbReference type="Proteomes" id="UP000179237"/>
    </source>
</evidence>